<dbReference type="PANTHER" id="PTHR33908">
    <property type="entry name" value="MANNOSYLTRANSFERASE YKCB-RELATED"/>
    <property type="match status" value="1"/>
</dbReference>
<dbReference type="InterPro" id="IPR003342">
    <property type="entry name" value="ArnT-like_N"/>
</dbReference>
<name>A0ABT7TGX7_9MICO</name>
<gene>
    <name evidence="10" type="ORF">QUG98_10255</name>
</gene>
<proteinExistence type="predicted"/>
<dbReference type="InterPro" id="IPR050297">
    <property type="entry name" value="LipidA_mod_glycosyltrf_83"/>
</dbReference>
<feature type="transmembrane region" description="Helical" evidence="8">
    <location>
        <begin position="156"/>
        <end position="176"/>
    </location>
</feature>
<feature type="transmembrane region" description="Helical" evidence="8">
    <location>
        <begin position="353"/>
        <end position="372"/>
    </location>
</feature>
<dbReference type="Proteomes" id="UP001235720">
    <property type="component" value="Unassembled WGS sequence"/>
</dbReference>
<evidence type="ECO:0000256" key="5">
    <source>
        <dbReference type="ARBA" id="ARBA00022692"/>
    </source>
</evidence>
<evidence type="ECO:0000313" key="11">
    <source>
        <dbReference type="Proteomes" id="UP001235720"/>
    </source>
</evidence>
<feature type="transmembrane region" description="Helical" evidence="8">
    <location>
        <begin position="12"/>
        <end position="33"/>
    </location>
</feature>
<keyword evidence="7 8" id="KW-0472">Membrane</keyword>
<keyword evidence="11" id="KW-1185">Reference proteome</keyword>
<organism evidence="10 11">
    <name type="scientific">Curtobacterium subtropicum</name>
    <dbReference type="NCBI Taxonomy" id="3055138"/>
    <lineage>
        <taxon>Bacteria</taxon>
        <taxon>Bacillati</taxon>
        <taxon>Actinomycetota</taxon>
        <taxon>Actinomycetes</taxon>
        <taxon>Micrococcales</taxon>
        <taxon>Microbacteriaceae</taxon>
        <taxon>Curtobacterium</taxon>
    </lineage>
</organism>
<keyword evidence="4 10" id="KW-0808">Transferase</keyword>
<feature type="transmembrane region" description="Helical" evidence="8">
    <location>
        <begin position="325"/>
        <end position="346"/>
    </location>
</feature>
<evidence type="ECO:0000256" key="7">
    <source>
        <dbReference type="ARBA" id="ARBA00023136"/>
    </source>
</evidence>
<sequence length="509" mass="52973">MAAPTRGERLVVLVVTATFGVFLVLWATLVPTFEAPDERAHFDAAVHVAIGDGWPDPGDLHLLQAVDGAGAGTTASMGALLDSSGAAEVDTVDQMTQHPATYYVLAAGVLHLIDFEAHRPAVDVLALRLFSALFVLPLPALAWATVRRVTRSPRAAVVGAFAVLAVPELASIGASVSNDPPVMLFGATTVWLAVRVLTGDARTRTAFALALSLGVAILWKGTALPLIPFVAVAAALSVGASGRRVVLRRLLRALWVLAVAAAVGAWWWLRNLLVFRTLQPDGYASLRPPQPFPAGTGPDPVAFVDVSWTTIARTFWGSFGGGAQWVVSPVVYETATVLGLGAVLVWGFRRGPGLGLAVTLAVLPLTVFVFQTVTNWNSYLATTFVGGTQGRYSFPAITAFVALSAIAWRRALGTPAGRRRFATVVSCIAAALALYGPLVAYTSFAEVARARITSAGLETLAASTPVPVAAVVAAWVVALLLSVGAVLLSRRVPSSTAALPSSAGPGVPA</sequence>
<dbReference type="Pfam" id="PF02366">
    <property type="entry name" value="PMT"/>
    <property type="match status" value="1"/>
</dbReference>
<feature type="transmembrane region" description="Helical" evidence="8">
    <location>
        <begin position="125"/>
        <end position="144"/>
    </location>
</feature>
<keyword evidence="5 8" id="KW-0812">Transmembrane</keyword>
<evidence type="ECO:0000256" key="1">
    <source>
        <dbReference type="ARBA" id="ARBA00004651"/>
    </source>
</evidence>
<feature type="transmembrane region" description="Helical" evidence="8">
    <location>
        <begin position="464"/>
        <end position="488"/>
    </location>
</feature>
<feature type="transmembrane region" description="Helical" evidence="8">
    <location>
        <begin position="421"/>
        <end position="444"/>
    </location>
</feature>
<reference evidence="10 11" key="1">
    <citation type="submission" date="2023-06" db="EMBL/GenBank/DDBJ databases">
        <authorList>
            <person name="Feng G."/>
            <person name="Li J."/>
            <person name="Zhu H."/>
        </authorList>
    </citation>
    <scope>NUCLEOTIDE SEQUENCE [LARGE SCALE GENOMIC DNA]</scope>
    <source>
        <strain evidence="10 11">RHCJP20</strain>
    </source>
</reference>
<evidence type="ECO:0000256" key="2">
    <source>
        <dbReference type="ARBA" id="ARBA00022475"/>
    </source>
</evidence>
<protein>
    <submittedName>
        <fullName evidence="10">Glycosyltransferase family 39 protein</fullName>
        <ecNumber evidence="10">2.4.-.-</ecNumber>
    </submittedName>
</protein>
<dbReference type="EMBL" id="JAUCMM010000006">
    <property type="protein sequence ID" value="MDM7888835.1"/>
    <property type="molecule type" value="Genomic_DNA"/>
</dbReference>
<accession>A0ABT7TGX7</accession>
<dbReference type="GO" id="GO:0016757">
    <property type="term" value="F:glycosyltransferase activity"/>
    <property type="evidence" value="ECO:0007669"/>
    <property type="project" value="UniProtKB-KW"/>
</dbReference>
<feature type="transmembrane region" description="Helical" evidence="8">
    <location>
        <begin position="392"/>
        <end position="409"/>
    </location>
</feature>
<feature type="domain" description="ArnT-like N-terminal" evidence="9">
    <location>
        <begin position="120"/>
        <end position="249"/>
    </location>
</feature>
<feature type="transmembrane region" description="Helical" evidence="8">
    <location>
        <begin position="253"/>
        <end position="269"/>
    </location>
</feature>
<evidence type="ECO:0000259" key="9">
    <source>
        <dbReference type="Pfam" id="PF02366"/>
    </source>
</evidence>
<evidence type="ECO:0000256" key="4">
    <source>
        <dbReference type="ARBA" id="ARBA00022679"/>
    </source>
</evidence>
<keyword evidence="3 10" id="KW-0328">Glycosyltransferase</keyword>
<evidence type="ECO:0000256" key="3">
    <source>
        <dbReference type="ARBA" id="ARBA00022676"/>
    </source>
</evidence>
<dbReference type="PANTHER" id="PTHR33908:SF11">
    <property type="entry name" value="MEMBRANE PROTEIN"/>
    <property type="match status" value="1"/>
</dbReference>
<comment type="subcellular location">
    <subcellularLocation>
        <location evidence="1">Cell membrane</location>
        <topology evidence="1">Multi-pass membrane protein</topology>
    </subcellularLocation>
</comment>
<keyword evidence="6 8" id="KW-1133">Transmembrane helix</keyword>
<dbReference type="RefSeq" id="WP_289470429.1">
    <property type="nucleotide sequence ID" value="NZ_JAUCMM010000006.1"/>
</dbReference>
<evidence type="ECO:0000256" key="6">
    <source>
        <dbReference type="ARBA" id="ARBA00022989"/>
    </source>
</evidence>
<keyword evidence="2" id="KW-1003">Cell membrane</keyword>
<dbReference type="EC" id="2.4.-.-" evidence="10"/>
<evidence type="ECO:0000313" key="10">
    <source>
        <dbReference type="EMBL" id="MDM7888835.1"/>
    </source>
</evidence>
<evidence type="ECO:0000256" key="8">
    <source>
        <dbReference type="SAM" id="Phobius"/>
    </source>
</evidence>
<comment type="caution">
    <text evidence="10">The sequence shown here is derived from an EMBL/GenBank/DDBJ whole genome shotgun (WGS) entry which is preliminary data.</text>
</comment>